<dbReference type="AlphaFoldDB" id="A0A382TWZ6"/>
<dbReference type="EMBL" id="UINC01139553">
    <property type="protein sequence ID" value="SVD26167.1"/>
    <property type="molecule type" value="Genomic_DNA"/>
</dbReference>
<protein>
    <recommendedName>
        <fullName evidence="3">O-antigen ligase domain-containing protein</fullName>
    </recommendedName>
</protein>
<evidence type="ECO:0000313" key="2">
    <source>
        <dbReference type="EMBL" id="SVD26167.1"/>
    </source>
</evidence>
<feature type="transmembrane region" description="Helical" evidence="1">
    <location>
        <begin position="154"/>
        <end position="174"/>
    </location>
</feature>
<feature type="transmembrane region" description="Helical" evidence="1">
    <location>
        <begin position="114"/>
        <end position="134"/>
    </location>
</feature>
<keyword evidence="1" id="KW-0472">Membrane</keyword>
<keyword evidence="1" id="KW-1133">Transmembrane helix</keyword>
<feature type="transmembrane region" description="Helical" evidence="1">
    <location>
        <begin position="65"/>
        <end position="93"/>
    </location>
</feature>
<accession>A0A382TWZ6</accession>
<feature type="transmembrane region" description="Helical" evidence="1">
    <location>
        <begin position="39"/>
        <end position="59"/>
    </location>
</feature>
<keyword evidence="1" id="KW-0812">Transmembrane</keyword>
<feature type="transmembrane region" description="Helical" evidence="1">
    <location>
        <begin position="208"/>
        <end position="225"/>
    </location>
</feature>
<evidence type="ECO:0000256" key="1">
    <source>
        <dbReference type="SAM" id="Phobius"/>
    </source>
</evidence>
<sequence length="227" mass="25921">MVITERTIFATGIFICLIMPKFDLIEISGFAQGIRYDDLFLLFSFLWLFTNNKLSLSIFPNKSYYFVFYFYILLYGLLSFYTTSDIFSILLPLRWIEYSVFYIILSHNSMSIKVIRNIIMGYIAINAIAVFLQYKGIIGGIYSHGYNTNISERIPGLSGGSWELPAVLAMLVSASIKDDYYRTKKIMLASIIIMSTLMVYLSGTRTGIIVYFLGTGLALIGKYRINI</sequence>
<feature type="non-terminal residue" evidence="2">
    <location>
        <position position="227"/>
    </location>
</feature>
<feature type="transmembrane region" description="Helical" evidence="1">
    <location>
        <begin position="6"/>
        <end position="27"/>
    </location>
</feature>
<gene>
    <name evidence="2" type="ORF">METZ01_LOCUS379021</name>
</gene>
<proteinExistence type="predicted"/>
<organism evidence="2">
    <name type="scientific">marine metagenome</name>
    <dbReference type="NCBI Taxonomy" id="408172"/>
    <lineage>
        <taxon>unclassified sequences</taxon>
        <taxon>metagenomes</taxon>
        <taxon>ecological metagenomes</taxon>
    </lineage>
</organism>
<name>A0A382TWZ6_9ZZZZ</name>
<reference evidence="2" key="1">
    <citation type="submission" date="2018-05" db="EMBL/GenBank/DDBJ databases">
        <authorList>
            <person name="Lanie J.A."/>
            <person name="Ng W.-L."/>
            <person name="Kazmierczak K.M."/>
            <person name="Andrzejewski T.M."/>
            <person name="Davidsen T.M."/>
            <person name="Wayne K.J."/>
            <person name="Tettelin H."/>
            <person name="Glass J.I."/>
            <person name="Rusch D."/>
            <person name="Podicherti R."/>
            <person name="Tsui H.-C.T."/>
            <person name="Winkler M.E."/>
        </authorList>
    </citation>
    <scope>NUCLEOTIDE SEQUENCE</scope>
</reference>
<evidence type="ECO:0008006" key="3">
    <source>
        <dbReference type="Google" id="ProtNLM"/>
    </source>
</evidence>